<dbReference type="Pfam" id="PF00588">
    <property type="entry name" value="SpoU_methylase"/>
    <property type="match status" value="1"/>
</dbReference>
<comment type="similarity">
    <text evidence="1">Belongs to the class IV-like SAM-binding methyltransferase superfamily. RNA methyltransferase TrmH family.</text>
</comment>
<feature type="domain" description="tRNA/rRNA methyltransferase SpoU type" evidence="5">
    <location>
        <begin position="20"/>
        <end position="171"/>
    </location>
</feature>
<evidence type="ECO:0000256" key="3">
    <source>
        <dbReference type="ARBA" id="ARBA00022679"/>
    </source>
</evidence>
<dbReference type="SUPFAM" id="SSF75217">
    <property type="entry name" value="alpha/beta knot"/>
    <property type="match status" value="1"/>
</dbReference>
<proteinExistence type="inferred from homology"/>
<name>A0A660HQP0_9EURY</name>
<dbReference type="InterPro" id="IPR029028">
    <property type="entry name" value="Alpha/beta_knot_MTases"/>
</dbReference>
<accession>A0A660HQP0</accession>
<evidence type="ECO:0000259" key="5">
    <source>
        <dbReference type="Pfam" id="PF00588"/>
    </source>
</evidence>
<dbReference type="PANTHER" id="PTHR42786:SF2">
    <property type="entry name" value="TRNA (CYTIDINE_URIDINE-2'-O-)-METHYLTRANSFERASE TRMJ"/>
    <property type="match status" value="1"/>
</dbReference>
<protein>
    <submittedName>
        <fullName evidence="6">RNA methyltransferase</fullName>
    </submittedName>
</protein>
<dbReference type="FunFam" id="3.40.1280.10:FF:000019">
    <property type="entry name" value="Putative tRNA/rRNA methyltransferase"/>
    <property type="match status" value="1"/>
</dbReference>
<dbReference type="InterPro" id="IPR029026">
    <property type="entry name" value="tRNA_m1G_MTases_N"/>
</dbReference>
<keyword evidence="7" id="KW-1185">Reference proteome</keyword>
<gene>
    <name evidence="6" type="ORF">AOB57_004635</name>
</gene>
<dbReference type="NCBIfam" id="TIGR00050">
    <property type="entry name" value="rRNA_methyl_1"/>
    <property type="match status" value="1"/>
</dbReference>
<dbReference type="PANTHER" id="PTHR42786">
    <property type="entry name" value="TRNA/RRNA METHYLTRANSFERASE"/>
    <property type="match status" value="1"/>
</dbReference>
<dbReference type="CDD" id="cd18093">
    <property type="entry name" value="SpoU-like_TrmJ"/>
    <property type="match status" value="1"/>
</dbReference>
<dbReference type="GO" id="GO:0008173">
    <property type="term" value="F:RNA methyltransferase activity"/>
    <property type="evidence" value="ECO:0007669"/>
    <property type="project" value="InterPro"/>
</dbReference>
<dbReference type="GO" id="GO:0002128">
    <property type="term" value="P:tRNA nucleoside ribose methylation"/>
    <property type="evidence" value="ECO:0007669"/>
    <property type="project" value="TreeGrafter"/>
</dbReference>
<dbReference type="InterPro" id="IPR001537">
    <property type="entry name" value="SpoU_MeTrfase"/>
</dbReference>
<dbReference type="GO" id="GO:0003723">
    <property type="term" value="F:RNA binding"/>
    <property type="evidence" value="ECO:0007669"/>
    <property type="project" value="InterPro"/>
</dbReference>
<dbReference type="Proteomes" id="UP000053087">
    <property type="component" value="Chromosome"/>
</dbReference>
<evidence type="ECO:0000313" key="6">
    <source>
        <dbReference type="EMBL" id="AYK14574.1"/>
    </source>
</evidence>
<evidence type="ECO:0000313" key="7">
    <source>
        <dbReference type="Proteomes" id="UP000053087"/>
    </source>
</evidence>
<evidence type="ECO:0000256" key="1">
    <source>
        <dbReference type="ARBA" id="ARBA00007228"/>
    </source>
</evidence>
<dbReference type="EMBL" id="CP032683">
    <property type="protein sequence ID" value="AYK14574.1"/>
    <property type="molecule type" value="Genomic_DNA"/>
</dbReference>
<keyword evidence="4" id="KW-0949">S-adenosyl-L-methionine</keyword>
<dbReference type="Gene3D" id="3.40.1280.10">
    <property type="match status" value="1"/>
</dbReference>
<evidence type="ECO:0000256" key="2">
    <source>
        <dbReference type="ARBA" id="ARBA00022603"/>
    </source>
</evidence>
<evidence type="ECO:0000256" key="4">
    <source>
        <dbReference type="ARBA" id="ARBA00022691"/>
    </source>
</evidence>
<reference evidence="6 7" key="1">
    <citation type="journal article" date="2016" name="Int. J. Syst. Evol. Microbiol.">
        <title>Methanosarcina flavescens sp. nov., a methanogenic archaeon isolated from a full-scale anaerobic digester.</title>
        <authorList>
            <person name="Kern T."/>
            <person name="Fischer M.A."/>
            <person name="Deppenmeier U."/>
            <person name="Schmitz R.A."/>
            <person name="Rother M."/>
        </authorList>
    </citation>
    <scope>NUCLEOTIDE SEQUENCE [LARGE SCALE GENOMIC DNA]</scope>
    <source>
        <strain evidence="6 7">E03.2</strain>
    </source>
</reference>
<dbReference type="InterPro" id="IPR004384">
    <property type="entry name" value="RNA_MeTrfase_TrmJ/LasT"/>
</dbReference>
<dbReference type="PIRSF" id="PIRSF004808">
    <property type="entry name" value="LasT"/>
    <property type="match status" value="1"/>
</dbReference>
<sequence length="267" mass="30160">MQSHLKTDSKKGLRNLSLEIRIILVEPMYQGNVGSVARAMKNFGHTDLVLVNPCKLEGEARAMSSHARDVLERARITSTLEEAVKGADLRIGTTGVASLKTGEHIRLPLYTPRELKEKFKGYSGTIALLFGREDSGFSNDELKSFDMLITIPTSEIYPIMNLSHAVAVVLYELSELEGGNNPLADGFDLQLLYEHLEELLEEIDYRPHKKDKTFLMLRRIFGRAGLTPREVQTLRGVIRRIERKMGYPLRESGGQEPEISESMERFI</sequence>
<dbReference type="Gene3D" id="1.10.8.590">
    <property type="match status" value="1"/>
</dbReference>
<organism evidence="6 7">
    <name type="scientific">Methanosarcina flavescens</name>
    <dbReference type="NCBI Taxonomy" id="1715806"/>
    <lineage>
        <taxon>Archaea</taxon>
        <taxon>Methanobacteriati</taxon>
        <taxon>Methanobacteriota</taxon>
        <taxon>Stenosarchaea group</taxon>
        <taxon>Methanomicrobia</taxon>
        <taxon>Methanosarcinales</taxon>
        <taxon>Methanosarcinaceae</taxon>
        <taxon>Methanosarcina</taxon>
    </lineage>
</organism>
<dbReference type="AlphaFoldDB" id="A0A660HQP0"/>
<dbReference type="KEGG" id="mfz:AOB57_004635"/>
<keyword evidence="3 6" id="KW-0808">Transferase</keyword>
<keyword evidence="2 6" id="KW-0489">Methyltransferase</keyword>
<dbReference type="GO" id="GO:0005829">
    <property type="term" value="C:cytosol"/>
    <property type="evidence" value="ECO:0007669"/>
    <property type="project" value="TreeGrafter"/>
</dbReference>